<keyword evidence="5" id="KW-0812">Transmembrane</keyword>
<keyword evidence="3" id="KW-1134">Transmembrane beta strand</keyword>
<evidence type="ECO:0000259" key="11">
    <source>
        <dbReference type="Pfam" id="PF00593"/>
    </source>
</evidence>
<accession>A0A484ZKA9</accession>
<evidence type="ECO:0000256" key="7">
    <source>
        <dbReference type="ARBA" id="ARBA00023065"/>
    </source>
</evidence>
<evidence type="ECO:0000313" key="12">
    <source>
        <dbReference type="EMBL" id="VFS48161.1"/>
    </source>
</evidence>
<proteinExistence type="predicted"/>
<evidence type="ECO:0000256" key="1">
    <source>
        <dbReference type="ARBA" id="ARBA00004571"/>
    </source>
</evidence>
<reference evidence="12 13" key="1">
    <citation type="submission" date="2019-03" db="EMBL/GenBank/DDBJ databases">
        <authorList>
            <consortium name="Pathogen Informatics"/>
        </authorList>
    </citation>
    <scope>NUCLEOTIDE SEQUENCE [LARGE SCALE GENOMIC DNA]</scope>
    <source>
        <strain evidence="12 13">NCTC12282</strain>
    </source>
</reference>
<gene>
    <name evidence="12" type="ORF">NCTC12282_03057</name>
</gene>
<name>A0A484ZKA9_9GAMM</name>
<evidence type="ECO:0000313" key="13">
    <source>
        <dbReference type="Proteomes" id="UP000373449"/>
    </source>
</evidence>
<dbReference type="InterPro" id="IPR039426">
    <property type="entry name" value="TonB-dep_rcpt-like"/>
</dbReference>
<evidence type="ECO:0000256" key="4">
    <source>
        <dbReference type="ARBA" id="ARBA00022496"/>
    </source>
</evidence>
<evidence type="ECO:0000256" key="6">
    <source>
        <dbReference type="ARBA" id="ARBA00023004"/>
    </source>
</evidence>
<comment type="subcellular location">
    <subcellularLocation>
        <location evidence="1">Cell outer membrane</location>
        <topology evidence="1">Multi-pass membrane protein</topology>
    </subcellularLocation>
</comment>
<evidence type="ECO:0000256" key="5">
    <source>
        <dbReference type="ARBA" id="ARBA00022692"/>
    </source>
</evidence>
<dbReference type="InterPro" id="IPR036942">
    <property type="entry name" value="Beta-barrel_TonB_sf"/>
</dbReference>
<dbReference type="GO" id="GO:0009279">
    <property type="term" value="C:cell outer membrane"/>
    <property type="evidence" value="ECO:0007669"/>
    <property type="project" value="UniProtKB-SubCell"/>
</dbReference>
<evidence type="ECO:0000256" key="9">
    <source>
        <dbReference type="ARBA" id="ARBA00023136"/>
    </source>
</evidence>
<dbReference type="SUPFAM" id="SSF56935">
    <property type="entry name" value="Porins"/>
    <property type="match status" value="1"/>
</dbReference>
<dbReference type="Gene3D" id="2.40.170.20">
    <property type="entry name" value="TonB-dependent receptor, beta-barrel domain"/>
    <property type="match status" value="1"/>
</dbReference>
<feature type="domain" description="TonB-dependent receptor-like beta-barrel" evidence="11">
    <location>
        <begin position="13"/>
        <end position="143"/>
    </location>
</feature>
<evidence type="ECO:0000256" key="10">
    <source>
        <dbReference type="ARBA" id="ARBA00023237"/>
    </source>
</evidence>
<keyword evidence="6" id="KW-0408">Iron</keyword>
<dbReference type="PANTHER" id="PTHR32552:SF81">
    <property type="entry name" value="TONB-DEPENDENT OUTER MEMBRANE RECEPTOR"/>
    <property type="match status" value="1"/>
</dbReference>
<dbReference type="EMBL" id="CAADJA010000002">
    <property type="protein sequence ID" value="VFS48161.1"/>
    <property type="molecule type" value="Genomic_DNA"/>
</dbReference>
<dbReference type="Pfam" id="PF00593">
    <property type="entry name" value="TonB_dep_Rec_b-barrel"/>
    <property type="match status" value="1"/>
</dbReference>
<evidence type="ECO:0000256" key="8">
    <source>
        <dbReference type="ARBA" id="ARBA00023077"/>
    </source>
</evidence>
<keyword evidence="8" id="KW-0798">TonB box</keyword>
<organism evidence="12 13">
    <name type="scientific">Budvicia aquatica</name>
    <dbReference type="NCBI Taxonomy" id="82979"/>
    <lineage>
        <taxon>Bacteria</taxon>
        <taxon>Pseudomonadati</taxon>
        <taxon>Pseudomonadota</taxon>
        <taxon>Gammaproteobacteria</taxon>
        <taxon>Enterobacterales</taxon>
        <taxon>Budviciaceae</taxon>
        <taxon>Budvicia</taxon>
    </lineage>
</organism>
<keyword evidence="10" id="KW-0998">Cell outer membrane</keyword>
<dbReference type="PANTHER" id="PTHR32552">
    <property type="entry name" value="FERRICHROME IRON RECEPTOR-RELATED"/>
    <property type="match status" value="1"/>
</dbReference>
<protein>
    <submittedName>
        <fullName evidence="12">Vitamin B12/cobalamin outer membrane transporter</fullName>
    </submittedName>
</protein>
<sequence length="152" mass="16845">MVTADSLTVVFYIGGRIEQDRIEIKPQGSSTQSQRWHQFSPKASLQYQWMPEQNVYLSYAEGFRAGGFNPFSPTVNYPAYAPEKVRSYESGIKGLIKTLNLRYSVAAYYMQINDMQVQQFVGPGVTSITNAATAHSSGIEASLIIGLIHNGV</sequence>
<dbReference type="GO" id="GO:0006826">
    <property type="term" value="P:iron ion transport"/>
    <property type="evidence" value="ECO:0007669"/>
    <property type="project" value="UniProtKB-KW"/>
</dbReference>
<keyword evidence="9" id="KW-0472">Membrane</keyword>
<evidence type="ECO:0000256" key="2">
    <source>
        <dbReference type="ARBA" id="ARBA00022448"/>
    </source>
</evidence>
<keyword evidence="4" id="KW-0410">Iron transport</keyword>
<evidence type="ECO:0000256" key="3">
    <source>
        <dbReference type="ARBA" id="ARBA00022452"/>
    </source>
</evidence>
<dbReference type="Proteomes" id="UP000373449">
    <property type="component" value="Unassembled WGS sequence"/>
</dbReference>
<dbReference type="AlphaFoldDB" id="A0A484ZKA9"/>
<dbReference type="InterPro" id="IPR000531">
    <property type="entry name" value="Beta-barrel_TonB"/>
</dbReference>
<keyword evidence="7" id="KW-0406">Ion transport</keyword>
<keyword evidence="2" id="KW-0813">Transport</keyword>